<protein>
    <submittedName>
        <fullName evidence="1">Superinfection exclusion protein</fullName>
    </submittedName>
</protein>
<evidence type="ECO:0000313" key="1">
    <source>
        <dbReference type="EMBL" id="DAF44859.1"/>
    </source>
</evidence>
<sequence length="117" mass="14033">MSKLRVWWIPQVGADGGAFYIPVNTVEEGKKIMDLLAAYDAFQLQNRIKPDYCNTGGIQIWNEEESEWEDWWMETEDDYFDDVDDYCEQCEKADELENFRSKLFKQIDWDKIHKMTM</sequence>
<dbReference type="Pfam" id="PF17420">
    <property type="entry name" value="GP17"/>
    <property type="match status" value="1"/>
</dbReference>
<accession>A0A8S5S230</accession>
<dbReference type="EMBL" id="BK032513">
    <property type="protein sequence ID" value="DAF44859.1"/>
    <property type="molecule type" value="Genomic_DNA"/>
</dbReference>
<organism evidence="1">
    <name type="scientific">Siphoviridae sp. ctCIv11</name>
    <dbReference type="NCBI Taxonomy" id="2827806"/>
    <lineage>
        <taxon>Viruses</taxon>
        <taxon>Duplodnaviria</taxon>
        <taxon>Heunggongvirae</taxon>
        <taxon>Uroviricota</taxon>
        <taxon>Caudoviricetes</taxon>
    </lineage>
</organism>
<reference evidence="1" key="1">
    <citation type="journal article" date="2021" name="Proc. Natl. Acad. Sci. U.S.A.">
        <title>A Catalog of Tens of Thousands of Viruses from Human Metagenomes Reveals Hidden Associations with Chronic Diseases.</title>
        <authorList>
            <person name="Tisza M.J."/>
            <person name="Buck C.B."/>
        </authorList>
    </citation>
    <scope>NUCLEOTIDE SEQUENCE</scope>
    <source>
        <strain evidence="1">CtCIv11</strain>
    </source>
</reference>
<dbReference type="InterPro" id="IPR020285">
    <property type="entry name" value="Gp17"/>
</dbReference>
<proteinExistence type="predicted"/>
<name>A0A8S5S230_9CAUD</name>